<comment type="caution">
    <text evidence="3">The sequence shown here is derived from an EMBL/GenBank/DDBJ whole genome shotgun (WGS) entry which is preliminary data.</text>
</comment>
<dbReference type="InterPro" id="IPR050090">
    <property type="entry name" value="Tyrosine_recombinase_XerCD"/>
</dbReference>
<dbReference type="EMBL" id="MPDK01000041">
    <property type="protein sequence ID" value="PWI55180.1"/>
    <property type="molecule type" value="Genomic_DNA"/>
</dbReference>
<dbReference type="PANTHER" id="PTHR30349">
    <property type="entry name" value="PHAGE INTEGRASE-RELATED"/>
    <property type="match status" value="1"/>
</dbReference>
<organism evidence="3 4">
    <name type="scientific">Sulfoacidibacillus thermotolerans</name>
    <name type="common">Acidibacillus sulfuroxidans</name>
    <dbReference type="NCBI Taxonomy" id="1765684"/>
    <lineage>
        <taxon>Bacteria</taxon>
        <taxon>Bacillati</taxon>
        <taxon>Bacillota</taxon>
        <taxon>Bacilli</taxon>
        <taxon>Bacillales</taxon>
        <taxon>Alicyclobacillaceae</taxon>
        <taxon>Sulfoacidibacillus</taxon>
    </lineage>
</organism>
<dbReference type="Pfam" id="PF00589">
    <property type="entry name" value="Phage_integrase"/>
    <property type="match status" value="1"/>
</dbReference>
<dbReference type="CDD" id="cd01192">
    <property type="entry name" value="INT_C_like_3"/>
    <property type="match status" value="1"/>
</dbReference>
<dbReference type="PANTHER" id="PTHR30349:SF82">
    <property type="entry name" value="INTEGRASE_RECOMBINASE YOEC-RELATED"/>
    <property type="match status" value="1"/>
</dbReference>
<dbReference type="PROSITE" id="PS51898">
    <property type="entry name" value="TYR_RECOMBINASE"/>
    <property type="match status" value="1"/>
</dbReference>
<evidence type="ECO:0000313" key="3">
    <source>
        <dbReference type="EMBL" id="PWI55180.1"/>
    </source>
</evidence>
<dbReference type="OrthoDB" id="9788852at2"/>
<dbReference type="AlphaFoldDB" id="A0A2U3D1L0"/>
<dbReference type="GO" id="GO:0015074">
    <property type="term" value="P:DNA integration"/>
    <property type="evidence" value="ECO:0007669"/>
    <property type="project" value="InterPro"/>
</dbReference>
<dbReference type="RefSeq" id="WP_109431703.1">
    <property type="nucleotide sequence ID" value="NZ_MPDK01000041.1"/>
</dbReference>
<sequence>MEFVEPIRDRKQLEAMKKYLRGTSLRDHALFVLGINSGLRVSDLLNLQVRDVTDSKGRIRERMVVTEQKTGKRKSFAVGSSVTKAIAEYLATRPDAADDEPLFESRKGGALKRARAWEILNSAARAVGIKDRIGTHTMRKTFGYHAYRDGKDLALIMQLLNHSSPSHTLRYIGASQDEMDRVYLTLNL</sequence>
<evidence type="ECO:0000256" key="1">
    <source>
        <dbReference type="ARBA" id="ARBA00023172"/>
    </source>
</evidence>
<reference evidence="3 4" key="1">
    <citation type="submission" date="2016-11" db="EMBL/GenBank/DDBJ databases">
        <title>Comparative genomics of Acidibacillus ferroxidans species.</title>
        <authorList>
            <person name="Oliveira G."/>
            <person name="Nunes G."/>
            <person name="Oliveira R."/>
            <person name="Araujo F."/>
            <person name="Salim A."/>
            <person name="Scholte L."/>
            <person name="Morais D."/>
            <person name="Nancucheo I."/>
            <person name="Johnson D.B."/>
            <person name="Grail B."/>
            <person name="Bittencourt J."/>
            <person name="Valadares R."/>
        </authorList>
    </citation>
    <scope>NUCLEOTIDE SEQUENCE [LARGE SCALE GENOMIC DNA]</scope>
    <source>
        <strain evidence="3 4">Y002</strain>
    </source>
</reference>
<dbReference type="InterPro" id="IPR002104">
    <property type="entry name" value="Integrase_catalytic"/>
</dbReference>
<dbReference type="GO" id="GO:0006310">
    <property type="term" value="P:DNA recombination"/>
    <property type="evidence" value="ECO:0007669"/>
    <property type="project" value="UniProtKB-KW"/>
</dbReference>
<evidence type="ECO:0000313" key="4">
    <source>
        <dbReference type="Proteomes" id="UP000245380"/>
    </source>
</evidence>
<dbReference type="Proteomes" id="UP000245380">
    <property type="component" value="Unassembled WGS sequence"/>
</dbReference>
<accession>A0A2U3D1L0</accession>
<gene>
    <name evidence="3" type="ORF">BM613_13385</name>
</gene>
<proteinExistence type="predicted"/>
<protein>
    <submittedName>
        <fullName evidence="3">Site-specific integrase</fullName>
    </submittedName>
</protein>
<keyword evidence="1" id="KW-0233">DNA recombination</keyword>
<evidence type="ECO:0000259" key="2">
    <source>
        <dbReference type="PROSITE" id="PS51898"/>
    </source>
</evidence>
<feature type="domain" description="Tyr recombinase" evidence="2">
    <location>
        <begin position="2"/>
        <end position="184"/>
    </location>
</feature>
<dbReference type="SUPFAM" id="SSF56349">
    <property type="entry name" value="DNA breaking-rejoining enzymes"/>
    <property type="match status" value="1"/>
</dbReference>
<dbReference type="InterPro" id="IPR013762">
    <property type="entry name" value="Integrase-like_cat_sf"/>
</dbReference>
<dbReference type="Gene3D" id="1.10.443.10">
    <property type="entry name" value="Intergrase catalytic core"/>
    <property type="match status" value="1"/>
</dbReference>
<name>A0A2U3D1L0_SULT2</name>
<dbReference type="GO" id="GO:0003677">
    <property type="term" value="F:DNA binding"/>
    <property type="evidence" value="ECO:0007669"/>
    <property type="project" value="InterPro"/>
</dbReference>
<dbReference type="InterPro" id="IPR011010">
    <property type="entry name" value="DNA_brk_join_enz"/>
</dbReference>
<keyword evidence="4" id="KW-1185">Reference proteome</keyword>